<dbReference type="AlphaFoldDB" id="A0A0E9XT21"/>
<evidence type="ECO:0000313" key="1">
    <source>
        <dbReference type="EMBL" id="JAI05577.1"/>
    </source>
</evidence>
<name>A0A0E9XT21_ANGAN</name>
<sequence length="31" mass="3632">MFTERSIYLKVSPVYLSKTLKGKLLLFKLTI</sequence>
<dbReference type="EMBL" id="GBXM01003001">
    <property type="protein sequence ID" value="JAI05577.1"/>
    <property type="molecule type" value="Transcribed_RNA"/>
</dbReference>
<reference evidence="1" key="2">
    <citation type="journal article" date="2015" name="Fish Shellfish Immunol.">
        <title>Early steps in the European eel (Anguilla anguilla)-Vibrio vulnificus interaction in the gills: Role of the RtxA13 toxin.</title>
        <authorList>
            <person name="Callol A."/>
            <person name="Pajuelo D."/>
            <person name="Ebbesson L."/>
            <person name="Teles M."/>
            <person name="MacKenzie S."/>
            <person name="Amaro C."/>
        </authorList>
    </citation>
    <scope>NUCLEOTIDE SEQUENCE</scope>
</reference>
<accession>A0A0E9XT21</accession>
<reference evidence="1" key="1">
    <citation type="submission" date="2014-11" db="EMBL/GenBank/DDBJ databases">
        <authorList>
            <person name="Amaro Gonzalez C."/>
        </authorList>
    </citation>
    <scope>NUCLEOTIDE SEQUENCE</scope>
</reference>
<protein>
    <submittedName>
        <fullName evidence="1">Uncharacterized protein</fullName>
    </submittedName>
</protein>
<organism evidence="1">
    <name type="scientific">Anguilla anguilla</name>
    <name type="common">European freshwater eel</name>
    <name type="synonym">Muraena anguilla</name>
    <dbReference type="NCBI Taxonomy" id="7936"/>
    <lineage>
        <taxon>Eukaryota</taxon>
        <taxon>Metazoa</taxon>
        <taxon>Chordata</taxon>
        <taxon>Craniata</taxon>
        <taxon>Vertebrata</taxon>
        <taxon>Euteleostomi</taxon>
        <taxon>Actinopterygii</taxon>
        <taxon>Neopterygii</taxon>
        <taxon>Teleostei</taxon>
        <taxon>Anguilliformes</taxon>
        <taxon>Anguillidae</taxon>
        <taxon>Anguilla</taxon>
    </lineage>
</organism>
<proteinExistence type="predicted"/>